<accession>A0ABD5WXB9</accession>
<evidence type="ECO:0000313" key="2">
    <source>
        <dbReference type="Proteomes" id="UP001596388"/>
    </source>
</evidence>
<proteinExistence type="predicted"/>
<reference evidence="1 2" key="1">
    <citation type="journal article" date="2019" name="Int. J. Syst. Evol. Microbiol.">
        <title>The Global Catalogue of Microorganisms (GCM) 10K type strain sequencing project: providing services to taxonomists for standard genome sequencing and annotation.</title>
        <authorList>
            <consortium name="The Broad Institute Genomics Platform"/>
            <consortium name="The Broad Institute Genome Sequencing Center for Infectious Disease"/>
            <person name="Wu L."/>
            <person name="Ma J."/>
        </authorList>
    </citation>
    <scope>NUCLEOTIDE SEQUENCE [LARGE SCALE GENOMIC DNA]</scope>
    <source>
        <strain evidence="1 2">DT55</strain>
    </source>
</reference>
<organism evidence="1 2">
    <name type="scientific">Halobaculum marinum</name>
    <dbReference type="NCBI Taxonomy" id="3031996"/>
    <lineage>
        <taxon>Archaea</taxon>
        <taxon>Methanobacteriati</taxon>
        <taxon>Methanobacteriota</taxon>
        <taxon>Stenosarchaea group</taxon>
        <taxon>Halobacteria</taxon>
        <taxon>Halobacteriales</taxon>
        <taxon>Haloferacaceae</taxon>
        <taxon>Halobaculum</taxon>
    </lineage>
</organism>
<protein>
    <recommendedName>
        <fullName evidence="3">Small CPxCG-related zinc finger protein</fullName>
    </recommendedName>
</protein>
<name>A0ABD5WXB9_9EURY</name>
<comment type="caution">
    <text evidence="1">The sequence shown here is derived from an EMBL/GenBank/DDBJ whole genome shotgun (WGS) entry which is preliminary data.</text>
</comment>
<dbReference type="GeneID" id="79268951"/>
<evidence type="ECO:0008006" key="3">
    <source>
        <dbReference type="Google" id="ProtNLM"/>
    </source>
</evidence>
<dbReference type="RefSeq" id="WP_276238379.1">
    <property type="nucleotide sequence ID" value="NZ_CP119989.1"/>
</dbReference>
<dbReference type="AlphaFoldDB" id="A0ABD5WXB9"/>
<sequence>MEYAFECACGEEVSDFTRGGDVEVNTVAVCDDCGAAYGLTISSLQRSDE</sequence>
<dbReference type="Proteomes" id="UP001596388">
    <property type="component" value="Unassembled WGS sequence"/>
</dbReference>
<keyword evidence="2" id="KW-1185">Reference proteome</keyword>
<dbReference type="EMBL" id="JBHTAG010000002">
    <property type="protein sequence ID" value="MFC7097148.1"/>
    <property type="molecule type" value="Genomic_DNA"/>
</dbReference>
<evidence type="ECO:0000313" key="1">
    <source>
        <dbReference type="EMBL" id="MFC7097148.1"/>
    </source>
</evidence>
<gene>
    <name evidence="1" type="ORF">ACFQKD_07505</name>
</gene>